<feature type="region of interest" description="Disordered" evidence="1">
    <location>
        <begin position="1"/>
        <end position="38"/>
    </location>
</feature>
<dbReference type="Gene3D" id="1.10.1220.10">
    <property type="entry name" value="Met repressor-like"/>
    <property type="match status" value="1"/>
</dbReference>
<dbReference type="SUPFAM" id="SSF47598">
    <property type="entry name" value="Ribbon-helix-helix"/>
    <property type="match status" value="1"/>
</dbReference>
<evidence type="ECO:0000313" key="2">
    <source>
        <dbReference type="EMBL" id="EXZ41844.1"/>
    </source>
</evidence>
<feature type="compositionally biased region" description="Basic and acidic residues" evidence="1">
    <location>
        <begin position="1"/>
        <end position="11"/>
    </location>
</feature>
<dbReference type="InterPro" id="IPR013321">
    <property type="entry name" value="Arc_rbn_hlx_hlx"/>
</dbReference>
<comment type="caution">
    <text evidence="2">The sequence shown here is derived from an EMBL/GenBank/DDBJ whole genome shotgun (WGS) entry which is preliminary data.</text>
</comment>
<dbReference type="AlphaFoldDB" id="A0A016A407"/>
<dbReference type="GO" id="GO:0006355">
    <property type="term" value="P:regulation of DNA-templated transcription"/>
    <property type="evidence" value="ECO:0007669"/>
    <property type="project" value="InterPro"/>
</dbReference>
<protein>
    <submittedName>
        <fullName evidence="2">ParG family protein</fullName>
    </submittedName>
</protein>
<accession>A0A016A407</accession>
<sequence>MGKSDLLKDSMKSGLDGLLSSTKKSPQKKETTPVKTEKEPAVHCNFVIDKSVHTRMKFLAIEKNMSLRDIVNEAMKEYLEKNEK</sequence>
<dbReference type="InterPro" id="IPR010985">
    <property type="entry name" value="Ribbon_hlx_hlx"/>
</dbReference>
<dbReference type="PATRIC" id="fig|1339280.3.peg.4778"/>
<feature type="compositionally biased region" description="Basic and acidic residues" evidence="1">
    <location>
        <begin position="27"/>
        <end position="38"/>
    </location>
</feature>
<organism evidence="2 3">
    <name type="scientific">Bacteroides fragilis str. 2-F-2 #4</name>
    <dbReference type="NCBI Taxonomy" id="1339280"/>
    <lineage>
        <taxon>Bacteria</taxon>
        <taxon>Pseudomonadati</taxon>
        <taxon>Bacteroidota</taxon>
        <taxon>Bacteroidia</taxon>
        <taxon>Bacteroidales</taxon>
        <taxon>Bacteroidaceae</taxon>
        <taxon>Bacteroides</taxon>
    </lineage>
</organism>
<gene>
    <name evidence="2" type="ORF">M076_5036</name>
</gene>
<dbReference type="EMBL" id="JGDM01000181">
    <property type="protein sequence ID" value="EXZ41844.1"/>
    <property type="molecule type" value="Genomic_DNA"/>
</dbReference>
<dbReference type="Proteomes" id="UP000022272">
    <property type="component" value="Unassembled WGS sequence"/>
</dbReference>
<dbReference type="RefSeq" id="WP_008669217.1">
    <property type="nucleotide sequence ID" value="NZ_JGDM01000181.1"/>
</dbReference>
<evidence type="ECO:0000313" key="3">
    <source>
        <dbReference type="Proteomes" id="UP000022272"/>
    </source>
</evidence>
<name>A0A016A407_BACFG</name>
<evidence type="ECO:0000256" key="1">
    <source>
        <dbReference type="SAM" id="MobiDB-lite"/>
    </source>
</evidence>
<proteinExistence type="predicted"/>
<reference evidence="2 3" key="1">
    <citation type="submission" date="2014-02" db="EMBL/GenBank/DDBJ databases">
        <authorList>
            <person name="Sears C."/>
            <person name="Carroll K."/>
            <person name="Sack B.R."/>
            <person name="Qadri F."/>
            <person name="Myers L.L."/>
            <person name="Chung G.-T."/>
            <person name="Escheverria P."/>
            <person name="Fraser C.M."/>
            <person name="Sadzewicz L."/>
            <person name="Shefchek K.A."/>
            <person name="Tallon L."/>
            <person name="Das S.P."/>
            <person name="Daugherty S."/>
            <person name="Mongodin E.F."/>
        </authorList>
    </citation>
    <scope>NUCLEOTIDE SEQUENCE [LARGE SCALE GENOMIC DNA]</scope>
    <source>
        <strain evidence="2 3">2-F-2 #4</strain>
    </source>
</reference>